<dbReference type="InterPro" id="IPR002509">
    <property type="entry name" value="NODB_dom"/>
</dbReference>
<dbReference type="CDD" id="cd10959">
    <property type="entry name" value="CE4_NodB_like_3"/>
    <property type="match status" value="1"/>
</dbReference>
<proteinExistence type="predicted"/>
<keyword evidence="3" id="KW-1185">Reference proteome</keyword>
<dbReference type="PANTHER" id="PTHR10587">
    <property type="entry name" value="GLYCOSYL TRANSFERASE-RELATED"/>
    <property type="match status" value="1"/>
</dbReference>
<protein>
    <recommendedName>
        <fullName evidence="1">NodB homology domain-containing protein</fullName>
    </recommendedName>
</protein>
<dbReference type="PROSITE" id="PS51677">
    <property type="entry name" value="NODB"/>
    <property type="match status" value="1"/>
</dbReference>
<feature type="domain" description="NodB homology" evidence="1">
    <location>
        <begin position="66"/>
        <end position="255"/>
    </location>
</feature>
<evidence type="ECO:0000259" key="1">
    <source>
        <dbReference type="PROSITE" id="PS51677"/>
    </source>
</evidence>
<sequence>MMTRNVLLFFRSVRIIIDGHTFWKWSFTMKKLITAGVFLAASWTVLPTVYARTFAKGVKKRGPGREEIALTFDDGPHPAYTPLLLDLLKQYNVKATFFVLGEKAKLYPDLIRRMEVEGHEIGIHHHEHRSNWTLTPAALQKQLERSAQSVQSITGNSVVYYRPPWGHFNPFTLRAARGFDTVMWTSIPGDWKEKMTAEKLACKLRLARSNGAVITLHDSGETAGAFEEAPLVMIEALRLFLSDQASSHFLFVTVSTLFKTT</sequence>
<dbReference type="Proteomes" id="UP000215545">
    <property type="component" value="Unassembled WGS sequence"/>
</dbReference>
<reference evidence="3" key="1">
    <citation type="submission" date="2017-03" db="EMBL/GenBank/DDBJ databases">
        <title>Bacillus sp. V-88(T) DSM27956, whole genome shotgun sequencing project.</title>
        <authorList>
            <person name="Dastager S.G."/>
            <person name="Neurgaonkar P.S."/>
            <person name="Dharne M.S."/>
        </authorList>
    </citation>
    <scope>NUCLEOTIDE SEQUENCE [LARGE SCALE GENOMIC DNA]</scope>
    <source>
        <strain evidence="3">DSM 25145</strain>
    </source>
</reference>
<dbReference type="InterPro" id="IPR011330">
    <property type="entry name" value="Glyco_hydro/deAcase_b/a-brl"/>
</dbReference>
<accession>A0ABX4E4U0</accession>
<evidence type="ECO:0000313" key="3">
    <source>
        <dbReference type="Proteomes" id="UP000215545"/>
    </source>
</evidence>
<dbReference type="SUPFAM" id="SSF88713">
    <property type="entry name" value="Glycoside hydrolase/deacetylase"/>
    <property type="match status" value="1"/>
</dbReference>
<comment type="caution">
    <text evidence="2">The sequence shown here is derived from an EMBL/GenBank/DDBJ whole genome shotgun (WGS) entry which is preliminary data.</text>
</comment>
<dbReference type="Gene3D" id="3.20.20.370">
    <property type="entry name" value="Glycoside hydrolase/deacetylase"/>
    <property type="match status" value="1"/>
</dbReference>
<dbReference type="InterPro" id="IPR050248">
    <property type="entry name" value="Polysacc_deacetylase_ArnD"/>
</dbReference>
<dbReference type="EMBL" id="MWSK01000010">
    <property type="protein sequence ID" value="OXS74561.1"/>
    <property type="molecule type" value="Genomic_DNA"/>
</dbReference>
<organism evidence="2 3">
    <name type="scientific">Domibacillus enclensis</name>
    <dbReference type="NCBI Taxonomy" id="1017273"/>
    <lineage>
        <taxon>Bacteria</taxon>
        <taxon>Bacillati</taxon>
        <taxon>Bacillota</taxon>
        <taxon>Bacilli</taxon>
        <taxon>Bacillales</taxon>
        <taxon>Bacillaceae</taxon>
        <taxon>Domibacillus</taxon>
    </lineage>
</organism>
<name>A0ABX4E4U0_9BACI</name>
<evidence type="ECO:0000313" key="2">
    <source>
        <dbReference type="EMBL" id="OXS74561.1"/>
    </source>
</evidence>
<gene>
    <name evidence="2" type="ORF">B1B05_16885</name>
</gene>
<dbReference type="Pfam" id="PF01522">
    <property type="entry name" value="Polysacc_deac_1"/>
    <property type="match status" value="1"/>
</dbReference>